<reference evidence="2 3" key="1">
    <citation type="submission" date="2015-01" db="EMBL/GenBank/DDBJ databases">
        <authorList>
            <person name="Aslett A.Martin."/>
            <person name="De Silva Nishadi"/>
        </authorList>
    </citation>
    <scope>NUCLEOTIDE SEQUENCE [LARGE SCALE GENOMIC DNA]</scope>
    <source>
        <strain evidence="2 3">R28058</strain>
    </source>
</reference>
<evidence type="ECO:0000256" key="1">
    <source>
        <dbReference type="SAM" id="Phobius"/>
    </source>
</evidence>
<feature type="transmembrane region" description="Helical" evidence="1">
    <location>
        <begin position="77"/>
        <end position="106"/>
    </location>
</feature>
<feature type="transmembrane region" description="Helical" evidence="1">
    <location>
        <begin position="306"/>
        <end position="325"/>
    </location>
</feature>
<accession>A0A0C7R3G2</accession>
<dbReference type="InterPro" id="IPR038728">
    <property type="entry name" value="YkvI-like"/>
</dbReference>
<keyword evidence="1" id="KW-0812">Transmembrane</keyword>
<gene>
    <name evidence="2" type="ORF">R28058_14711</name>
</gene>
<dbReference type="PANTHER" id="PTHR37814">
    <property type="entry name" value="CONSERVED MEMBRANE PROTEIN"/>
    <property type="match status" value="1"/>
</dbReference>
<keyword evidence="1" id="KW-0472">Membrane</keyword>
<evidence type="ECO:0000313" key="2">
    <source>
        <dbReference type="EMBL" id="CEQ03738.1"/>
    </source>
</evidence>
<feature type="transmembrane region" description="Helical" evidence="1">
    <location>
        <begin position="191"/>
        <end position="214"/>
    </location>
</feature>
<dbReference type="Proteomes" id="UP000049127">
    <property type="component" value="Unassembled WGS sequence"/>
</dbReference>
<name>A0A0C7R3G2_PARSO</name>
<feature type="transmembrane region" description="Helical" evidence="1">
    <location>
        <begin position="331"/>
        <end position="349"/>
    </location>
</feature>
<feature type="transmembrane region" description="Helical" evidence="1">
    <location>
        <begin position="12"/>
        <end position="33"/>
    </location>
</feature>
<dbReference type="AlphaFoldDB" id="A0A0C7R3G2"/>
<protein>
    <submittedName>
        <fullName evidence="2">Membrane protein</fullName>
    </submittedName>
</protein>
<sequence>MIEILKNTKEVILLSGAYISVCIGSGFATGQEILQFFSSHGSKSILLGLLCLIIMAYCGTKLFEIGKSVSLKYSNDIFVYLFGDFIGNIFKIIIPVFSLCSFIVMISGAGATINEYYGIDKTTGCILLASISMVSVIMGINKVLEILGNIGPMIAIVAIVVSIITITNNYTNLDNLNHTVNSLNLAKPINSWFLSSLVYSGLNIIFAAPFLVGAGKTAKSIKGCRYAGIIGGSILVISAMSINIALLSDLSNVYNKEIPTLYMAKQISPIVGNLFSLILIGGIYTTAVPLLWNVCSSCYMEKSKKFNIMAVSCTILGILAGNLPFSYLVNFMYPISGSIGVLIILSIILKRR</sequence>
<dbReference type="EMBL" id="CEKZ01000003">
    <property type="protein sequence ID" value="CEQ03738.1"/>
    <property type="molecule type" value="Genomic_DNA"/>
</dbReference>
<keyword evidence="1" id="KW-1133">Transmembrane helix</keyword>
<feature type="transmembrane region" description="Helical" evidence="1">
    <location>
        <begin position="151"/>
        <end position="171"/>
    </location>
</feature>
<proteinExistence type="predicted"/>
<feature type="transmembrane region" description="Helical" evidence="1">
    <location>
        <begin position="267"/>
        <end position="294"/>
    </location>
</feature>
<organism evidence="2 3">
    <name type="scientific">Paraclostridium sordellii</name>
    <name type="common">Clostridium sordellii</name>
    <dbReference type="NCBI Taxonomy" id="1505"/>
    <lineage>
        <taxon>Bacteria</taxon>
        <taxon>Bacillati</taxon>
        <taxon>Bacillota</taxon>
        <taxon>Clostridia</taxon>
        <taxon>Peptostreptococcales</taxon>
        <taxon>Peptostreptococcaceae</taxon>
        <taxon>Paraclostridium</taxon>
    </lineage>
</organism>
<feature type="transmembrane region" description="Helical" evidence="1">
    <location>
        <begin position="126"/>
        <end position="144"/>
    </location>
</feature>
<evidence type="ECO:0000313" key="3">
    <source>
        <dbReference type="Proteomes" id="UP000049127"/>
    </source>
</evidence>
<feature type="transmembrane region" description="Helical" evidence="1">
    <location>
        <begin position="226"/>
        <end position="247"/>
    </location>
</feature>
<dbReference type="PANTHER" id="PTHR37814:SF1">
    <property type="entry name" value="MEMBRANE PROTEIN"/>
    <property type="match status" value="1"/>
</dbReference>
<dbReference type="OrthoDB" id="4424890at2"/>
<feature type="transmembrane region" description="Helical" evidence="1">
    <location>
        <begin position="45"/>
        <end position="65"/>
    </location>
</feature>
<dbReference type="RefSeq" id="WP_155485979.1">
    <property type="nucleotide sequence ID" value="NZ_CDNI01000003.1"/>
</dbReference>